<feature type="domain" description="Cobalamin biosynthesis precorrin-8X methylmutase CobH/CbiC" evidence="7">
    <location>
        <begin position="150"/>
        <end position="331"/>
    </location>
</feature>
<dbReference type="Proteomes" id="UP000322983">
    <property type="component" value="Chromosome"/>
</dbReference>
<accession>A0A510DWD4</accession>
<dbReference type="STRING" id="1294262.GCA_001316085_00410"/>
<evidence type="ECO:0000256" key="2">
    <source>
        <dbReference type="ARBA" id="ARBA00009774"/>
    </source>
</evidence>
<dbReference type="GO" id="GO:0046872">
    <property type="term" value="F:metal ion binding"/>
    <property type="evidence" value="ECO:0007669"/>
    <property type="project" value="UniProtKB-KW"/>
</dbReference>
<proteinExistence type="inferred from homology"/>
<keyword evidence="6" id="KW-0456">Lyase</keyword>
<evidence type="ECO:0000256" key="4">
    <source>
        <dbReference type="ARBA" id="ARBA00022723"/>
    </source>
</evidence>
<dbReference type="InterPro" id="IPR036588">
    <property type="entry name" value="CobH/CbiC_sf"/>
</dbReference>
<dbReference type="PANTHER" id="PTHR43588:SF1">
    <property type="entry name" value="COBALT-PRECORRIN-8 METHYLMUTASE"/>
    <property type="match status" value="1"/>
</dbReference>
<keyword evidence="10" id="KW-1185">Reference proteome</keyword>
<dbReference type="RefSeq" id="WP_149528564.1">
    <property type="nucleotide sequence ID" value="NZ_AP018929.1"/>
</dbReference>
<dbReference type="GeneID" id="41717934"/>
<reference evidence="8 10" key="2">
    <citation type="journal article" date="2020" name="Int. J. Syst. Evol. Microbiol.">
        <title>Sulfuracidifex tepidarius gen. nov., sp. nov. and transfer of Sulfolobus metallicus Huber and Stetter 1992 to the genus Sulfuracidifex as Sulfuracidifex metallicus comb. nov.</title>
        <authorList>
            <person name="Itoh T."/>
            <person name="Miura T."/>
            <person name="Sakai H.D."/>
            <person name="Kato S."/>
            <person name="Ohkuma M."/>
            <person name="Takashina T."/>
        </authorList>
    </citation>
    <scope>NUCLEOTIDE SEQUENCE [LARGE SCALE GENOMIC DNA]</scope>
    <source>
        <strain evidence="8 10">IC-006</strain>
        <strain evidence="9">IC-007</strain>
    </source>
</reference>
<dbReference type="SUPFAM" id="SSF63965">
    <property type="entry name" value="Precorrin-8X methylmutase CbiC/CobH"/>
    <property type="match status" value="1"/>
</dbReference>
<evidence type="ECO:0000256" key="5">
    <source>
        <dbReference type="ARBA" id="ARBA00023235"/>
    </source>
</evidence>
<reference evidence="11" key="1">
    <citation type="submission" date="2018-09" db="EMBL/GenBank/DDBJ databases">
        <title>Complete Genome Sequencing of Sulfolobus sp. JCM 16834.</title>
        <authorList>
            <person name="Kato S."/>
            <person name="Itoh T."/>
            <person name="Ohkuma M."/>
        </authorList>
    </citation>
    <scope>NUCLEOTIDE SEQUENCE [LARGE SCALE GENOMIC DNA]</scope>
    <source>
        <strain evidence="11">IC-007</strain>
    </source>
</reference>
<comment type="pathway">
    <text evidence="1">Cofactor biosynthesis; adenosylcobalamin biosynthesis.</text>
</comment>
<dbReference type="EMBL" id="AP018929">
    <property type="protein sequence ID" value="BBG24310.1"/>
    <property type="molecule type" value="Genomic_DNA"/>
</dbReference>
<dbReference type="SUPFAM" id="SSF53800">
    <property type="entry name" value="Chelatase"/>
    <property type="match status" value="1"/>
</dbReference>
<keyword evidence="4" id="KW-0479">Metal-binding</keyword>
<keyword evidence="5" id="KW-0413">Isomerase</keyword>
<dbReference type="InterPro" id="IPR003722">
    <property type="entry name" value="Cbl_synth_CobH/CbiC"/>
</dbReference>
<sequence length="337" mass="37156">MDSLSISNTAVILIGHGSRRNTYNQDIERIVKSLGYELKIPVYLSYNEFNSPNWRDLLPKLIEKGVENFVFGLVFLGRGNHVYHDIMGEIGASRIGEWEKVKYNGKEIGVFFTETLGRSPLVKMALKYRLSRAMNFLPGIEDILMDPEGIEDGSMKKILEQIDAKNEMEKRVIAKAVFAAGNLEVAKYMHVSEDAIDSGIEALSSGVPILTDVKMVSAGIRWKDVRCFIDHPEVVELAKKKGKTRASEAMRFGFRETSVVVVGNAPTALAEVLQMAREGFDIPLVVATPPGFTNAVEVKEKLVRSGIPSIVLRGTMGGSGIAASIINEVVRLTRNGQ</sequence>
<dbReference type="EMBL" id="AP018930">
    <property type="protein sequence ID" value="BBG27067.1"/>
    <property type="molecule type" value="Genomic_DNA"/>
</dbReference>
<dbReference type="Pfam" id="PF02570">
    <property type="entry name" value="CbiC"/>
    <property type="match status" value="1"/>
</dbReference>
<dbReference type="OrthoDB" id="24491at2157"/>
<dbReference type="GO" id="GO:0009236">
    <property type="term" value="P:cobalamin biosynthetic process"/>
    <property type="evidence" value="ECO:0007669"/>
    <property type="project" value="UniProtKB-UniPathway"/>
</dbReference>
<accession>A0A510E3N9</accession>
<evidence type="ECO:0000313" key="11">
    <source>
        <dbReference type="Proteomes" id="UP000325030"/>
    </source>
</evidence>
<evidence type="ECO:0000313" key="9">
    <source>
        <dbReference type="EMBL" id="BBG27067.1"/>
    </source>
</evidence>
<evidence type="ECO:0000313" key="8">
    <source>
        <dbReference type="EMBL" id="BBG24310.1"/>
    </source>
</evidence>
<dbReference type="NCBIfam" id="NF004449">
    <property type="entry name" value="PRK05782.1"/>
    <property type="match status" value="1"/>
</dbReference>
<dbReference type="Proteomes" id="UP000325030">
    <property type="component" value="Chromosome"/>
</dbReference>
<protein>
    <recommendedName>
        <fullName evidence="7">Cobalamin biosynthesis precorrin-8X methylmutase CobH/CbiC domain-containing protein</fullName>
    </recommendedName>
</protein>
<name>A0A510DWD4_9CREN</name>
<evidence type="ECO:0000259" key="7">
    <source>
        <dbReference type="Pfam" id="PF02570"/>
    </source>
</evidence>
<dbReference type="Gene3D" id="3.40.50.10230">
    <property type="entry name" value="Cobalamin biosynthesis CobH/CbiC, precorrin-8X methylmutase"/>
    <property type="match status" value="1"/>
</dbReference>
<keyword evidence="3" id="KW-0169">Cobalamin biosynthesis</keyword>
<dbReference type="KEGG" id="step:IC006_1620"/>
<evidence type="ECO:0000256" key="3">
    <source>
        <dbReference type="ARBA" id="ARBA00022573"/>
    </source>
</evidence>
<dbReference type="PANTHER" id="PTHR43588">
    <property type="entry name" value="COBALT-PRECORRIN-8 METHYLMUTASE"/>
    <property type="match status" value="1"/>
</dbReference>
<dbReference type="AlphaFoldDB" id="A0A510DWD4"/>
<evidence type="ECO:0000313" key="10">
    <source>
        <dbReference type="Proteomes" id="UP000322983"/>
    </source>
</evidence>
<comment type="similarity">
    <text evidence="2">Belongs to the CobH/CbiC family.</text>
</comment>
<evidence type="ECO:0000256" key="1">
    <source>
        <dbReference type="ARBA" id="ARBA00004953"/>
    </source>
</evidence>
<dbReference type="InterPro" id="IPR002762">
    <property type="entry name" value="CbiX-like"/>
</dbReference>
<dbReference type="UniPathway" id="UPA00148"/>
<dbReference type="GO" id="GO:0016993">
    <property type="term" value="F:precorrin-8X methylmutase activity"/>
    <property type="evidence" value="ECO:0007669"/>
    <property type="project" value="InterPro"/>
</dbReference>
<gene>
    <name evidence="8" type="ORF">IC006_1620</name>
    <name evidence="9" type="ORF">IC007_1597</name>
</gene>
<organism evidence="8 10">
    <name type="scientific">Sulfuracidifex tepidarius</name>
    <dbReference type="NCBI Taxonomy" id="1294262"/>
    <lineage>
        <taxon>Archaea</taxon>
        <taxon>Thermoproteota</taxon>
        <taxon>Thermoprotei</taxon>
        <taxon>Sulfolobales</taxon>
        <taxon>Sulfolobaceae</taxon>
        <taxon>Sulfuracidifex</taxon>
    </lineage>
</organism>
<dbReference type="GO" id="GO:0016829">
    <property type="term" value="F:lyase activity"/>
    <property type="evidence" value="ECO:0007669"/>
    <property type="project" value="UniProtKB-KW"/>
</dbReference>
<dbReference type="Pfam" id="PF01903">
    <property type="entry name" value="CbiX"/>
    <property type="match status" value="1"/>
</dbReference>
<dbReference type="Gene3D" id="3.40.50.1400">
    <property type="match status" value="1"/>
</dbReference>
<evidence type="ECO:0000256" key="6">
    <source>
        <dbReference type="ARBA" id="ARBA00023239"/>
    </source>
</evidence>